<proteinExistence type="predicted"/>
<dbReference type="Proteomes" id="UP001628646">
    <property type="component" value="Unassembled WGS sequence"/>
</dbReference>
<sequence length="64" mass="6829">HKAIKEGRVQPQAGQNPIDAGAAAGVLSAEQAQALHQAEAARRKVIDVDDFAKEELQLADGRIR</sequence>
<dbReference type="EMBL" id="JBJNUY010000077">
    <property type="protein sequence ID" value="MFL9002876.1"/>
    <property type="molecule type" value="Genomic_DNA"/>
</dbReference>
<evidence type="ECO:0000313" key="2">
    <source>
        <dbReference type="EMBL" id="MFL9002876.1"/>
    </source>
</evidence>
<reference evidence="2 3" key="1">
    <citation type="submission" date="2024-12" db="EMBL/GenBank/DDBJ databases">
        <title>Pseudomonas species isolated from Lotus nodules promote plant growth.</title>
        <authorList>
            <person name="Yu Y.-H."/>
            <person name="Kurtenbach J."/>
            <person name="Crosbie D."/>
            <person name="Brachmann A."/>
            <person name="Marin M."/>
        </authorList>
    </citation>
    <scope>NUCLEOTIDE SEQUENCE [LARGE SCALE GENOMIC DNA]</scope>
    <source>
        <strain evidence="2 3">PLb11B</strain>
    </source>
</reference>
<dbReference type="RefSeq" id="WP_407803059.1">
    <property type="nucleotide sequence ID" value="NZ_JBJNUY010000077.1"/>
</dbReference>
<accession>A0ABW8WDC3</accession>
<gene>
    <name evidence="2" type="ORF">ACJ8NA_30125</name>
</gene>
<evidence type="ECO:0000313" key="3">
    <source>
        <dbReference type="Proteomes" id="UP001628646"/>
    </source>
</evidence>
<comment type="caution">
    <text evidence="2">The sequence shown here is derived from an EMBL/GenBank/DDBJ whole genome shotgun (WGS) entry which is preliminary data.</text>
</comment>
<keyword evidence="3" id="KW-1185">Reference proteome</keyword>
<dbReference type="InterPro" id="IPR015396">
    <property type="entry name" value="FadE_C"/>
</dbReference>
<name>A0ABW8WDC3_9PSED</name>
<feature type="domain" description="Acyl-CoA dehydrogenase C-terminal bacterial-type" evidence="1">
    <location>
        <begin position="1"/>
        <end position="51"/>
    </location>
</feature>
<dbReference type="Pfam" id="PF09317">
    <property type="entry name" value="ACDH_C"/>
    <property type="match status" value="1"/>
</dbReference>
<evidence type="ECO:0000259" key="1">
    <source>
        <dbReference type="Pfam" id="PF09317"/>
    </source>
</evidence>
<organism evidence="2 3">
    <name type="scientific">Pseudomonas azerbaijanorientalis</name>
    <dbReference type="NCBI Taxonomy" id="2842350"/>
    <lineage>
        <taxon>Bacteria</taxon>
        <taxon>Pseudomonadati</taxon>
        <taxon>Pseudomonadota</taxon>
        <taxon>Gammaproteobacteria</taxon>
        <taxon>Pseudomonadales</taxon>
        <taxon>Pseudomonadaceae</taxon>
        <taxon>Pseudomonas</taxon>
    </lineage>
</organism>
<protein>
    <submittedName>
        <fullName evidence="2">Acyl-CoA dehydrogenase domain-containing protein</fullName>
    </submittedName>
</protein>
<feature type="non-terminal residue" evidence="2">
    <location>
        <position position="1"/>
    </location>
</feature>